<reference evidence="2 3" key="1">
    <citation type="submission" date="2022-09" db="EMBL/GenBank/DDBJ databases">
        <title>Genome sequencing of Flavivirga sp. MEBiC05379.</title>
        <authorList>
            <person name="Oh H.-M."/>
            <person name="Kwon K.K."/>
            <person name="Park M.J."/>
            <person name="Yang S.-H."/>
        </authorList>
    </citation>
    <scope>NUCLEOTIDE SEQUENCE [LARGE SCALE GENOMIC DNA]</scope>
    <source>
        <strain evidence="2 3">MEBiC05379</strain>
    </source>
</reference>
<keyword evidence="3" id="KW-1185">Reference proteome</keyword>
<feature type="domain" description="Peptidase M16 C-terminal" evidence="1">
    <location>
        <begin position="258"/>
        <end position="437"/>
    </location>
</feature>
<proteinExistence type="predicted"/>
<evidence type="ECO:0000313" key="3">
    <source>
        <dbReference type="Proteomes" id="UP001337305"/>
    </source>
</evidence>
<name>A0ABU7XR21_9FLAO</name>
<dbReference type="EMBL" id="JAODOP010000004">
    <property type="protein sequence ID" value="MEF3833164.1"/>
    <property type="molecule type" value="Genomic_DNA"/>
</dbReference>
<evidence type="ECO:0000259" key="1">
    <source>
        <dbReference type="Pfam" id="PF05193"/>
    </source>
</evidence>
<dbReference type="Proteomes" id="UP001337305">
    <property type="component" value="Unassembled WGS sequence"/>
</dbReference>
<dbReference type="RefSeq" id="WP_303305513.1">
    <property type="nucleotide sequence ID" value="NZ_JAODOP010000004.1"/>
</dbReference>
<gene>
    <name evidence="2" type="ORF">N1F79_08475</name>
</gene>
<evidence type="ECO:0000313" key="2">
    <source>
        <dbReference type="EMBL" id="MEF3833164.1"/>
    </source>
</evidence>
<sequence length="510" mass="57929">MQSILSVISFLLIINVLLLLFSVNSNAQSLNINDSLQTGQTIKKGILKNVKKIEEDTVLMPYMDSFIGKTLISGLTIKEGNIVSENMLQATGSTTFTLSNGIKIHYKFADKNKNDVQLKAISYGGLSLVKDNDLPSAQFLGDMMSLSGLGYYSATDLSKILTNKTVKTDIHLSNLTESICSTSTTKDFETLMQMIHLHFVNPRFDTDAYQELIRNLKNNITQRNHIINEKIKDSVTATLYGNNNPKQRLLNNDFIKEVSFDKIKTLYMERFNNAADFEFFIVGDLQKRALRPLLEKYMASIPTNGAKEIWQDNSVPWLQDTIDKDILLPMEPPKSVVRIGYQNTMSYSLKNELIARVLGEILQLRLTEILREETGGTHSVSAKANISKRPVEQASLQIAFDCNPNREGQFITIVNQEVEKIVKGVISQADLDKTRTNYLKERKKHRGYNSYDMHILTNYFREGYNMNDPKNFEDILNTILIKDLEVFTKALIKESKSYKIVFNPGSNVKK</sequence>
<dbReference type="Gene3D" id="3.30.830.10">
    <property type="entry name" value="Metalloenzyme, LuxS/M16 peptidase-like"/>
    <property type="match status" value="2"/>
</dbReference>
<protein>
    <submittedName>
        <fullName evidence="2">Insulinase family protein</fullName>
    </submittedName>
</protein>
<accession>A0ABU7XR21</accession>
<dbReference type="InterPro" id="IPR007863">
    <property type="entry name" value="Peptidase_M16_C"/>
</dbReference>
<dbReference type="Pfam" id="PF05193">
    <property type="entry name" value="Peptidase_M16_C"/>
    <property type="match status" value="1"/>
</dbReference>
<dbReference type="InterPro" id="IPR011249">
    <property type="entry name" value="Metalloenz_LuxS/M16"/>
</dbReference>
<organism evidence="2 3">
    <name type="scientific">Flavivirga spongiicola</name>
    <dbReference type="NCBI Taxonomy" id="421621"/>
    <lineage>
        <taxon>Bacteria</taxon>
        <taxon>Pseudomonadati</taxon>
        <taxon>Bacteroidota</taxon>
        <taxon>Flavobacteriia</taxon>
        <taxon>Flavobacteriales</taxon>
        <taxon>Flavobacteriaceae</taxon>
        <taxon>Flavivirga</taxon>
    </lineage>
</organism>
<dbReference type="SUPFAM" id="SSF63411">
    <property type="entry name" value="LuxS/MPP-like metallohydrolase"/>
    <property type="match status" value="2"/>
</dbReference>
<comment type="caution">
    <text evidence="2">The sequence shown here is derived from an EMBL/GenBank/DDBJ whole genome shotgun (WGS) entry which is preliminary data.</text>
</comment>